<evidence type="ECO:0000256" key="1">
    <source>
        <dbReference type="ARBA" id="ARBA00001936"/>
    </source>
</evidence>
<dbReference type="Gene3D" id="3.90.950.10">
    <property type="match status" value="1"/>
</dbReference>
<dbReference type="GO" id="GO:0046872">
    <property type="term" value="F:metal ion binding"/>
    <property type="evidence" value="ECO:0007669"/>
    <property type="project" value="UniProtKB-KW"/>
</dbReference>
<dbReference type="PANTHER" id="PTHR34699">
    <property type="match status" value="1"/>
</dbReference>
<dbReference type="EMBL" id="MCFE01000655">
    <property type="protein sequence ID" value="ORX82957.1"/>
    <property type="molecule type" value="Genomic_DNA"/>
</dbReference>
<evidence type="ECO:0000313" key="13">
    <source>
        <dbReference type="EMBL" id="ORX82957.1"/>
    </source>
</evidence>
<dbReference type="EC" id="3.6.1.73" evidence="9"/>
<dbReference type="InParanoid" id="A0A1Y1XB61"/>
<evidence type="ECO:0000256" key="2">
    <source>
        <dbReference type="ARBA" id="ARBA00001946"/>
    </source>
</evidence>
<dbReference type="InterPro" id="IPR050299">
    <property type="entry name" value="YjjX_NTPase"/>
</dbReference>
<comment type="catalytic activity">
    <reaction evidence="11">
        <text>XTP + H2O = XDP + phosphate + H(+)</text>
        <dbReference type="Rhea" id="RHEA:28406"/>
        <dbReference type="ChEBI" id="CHEBI:15377"/>
        <dbReference type="ChEBI" id="CHEBI:15378"/>
        <dbReference type="ChEBI" id="CHEBI:43474"/>
        <dbReference type="ChEBI" id="CHEBI:59884"/>
        <dbReference type="ChEBI" id="CHEBI:61314"/>
        <dbReference type="EC" id="3.6.1.73"/>
    </reaction>
</comment>
<evidence type="ECO:0000256" key="11">
    <source>
        <dbReference type="ARBA" id="ARBA00048781"/>
    </source>
</evidence>
<evidence type="ECO:0000256" key="8">
    <source>
        <dbReference type="ARBA" id="ARBA00023211"/>
    </source>
</evidence>
<dbReference type="Proteomes" id="UP000193498">
    <property type="component" value="Unassembled WGS sequence"/>
</dbReference>
<proteinExistence type="inferred from homology"/>
<comment type="cofactor">
    <cofactor evidence="2">
        <name>Mg(2+)</name>
        <dbReference type="ChEBI" id="CHEBI:18420"/>
    </cofactor>
</comment>
<comment type="catalytic activity">
    <reaction evidence="10">
        <text>ITP + H2O = IDP + phosphate + H(+)</text>
        <dbReference type="Rhea" id="RHEA:28330"/>
        <dbReference type="ChEBI" id="CHEBI:15377"/>
        <dbReference type="ChEBI" id="CHEBI:15378"/>
        <dbReference type="ChEBI" id="CHEBI:43474"/>
        <dbReference type="ChEBI" id="CHEBI:58280"/>
        <dbReference type="ChEBI" id="CHEBI:61402"/>
        <dbReference type="EC" id="3.6.1.73"/>
    </reaction>
</comment>
<keyword evidence="3" id="KW-0479">Metal-binding</keyword>
<dbReference type="FunFam" id="3.90.950.10:FF:000002">
    <property type="entry name" value="Inosine/xanthosine triphosphatase"/>
    <property type="match status" value="1"/>
</dbReference>
<comment type="caution">
    <text evidence="13">The sequence shown here is derived from an EMBL/GenBank/DDBJ whole genome shotgun (WGS) entry which is preliminary data.</text>
</comment>
<evidence type="ECO:0000256" key="5">
    <source>
        <dbReference type="ARBA" id="ARBA00022801"/>
    </source>
</evidence>
<evidence type="ECO:0000256" key="6">
    <source>
        <dbReference type="ARBA" id="ARBA00022842"/>
    </source>
</evidence>
<gene>
    <name evidence="13" type="ORF">K493DRAFT_320342</name>
</gene>
<evidence type="ECO:0000313" key="14">
    <source>
        <dbReference type="Proteomes" id="UP000193498"/>
    </source>
</evidence>
<dbReference type="HAMAP" id="MF_00648">
    <property type="entry name" value="Non_canon_purine_NTPase_YjjX"/>
    <property type="match status" value="1"/>
</dbReference>
<accession>A0A1Y1XB61</accession>
<dbReference type="STRING" id="1314790.A0A1Y1XB61"/>
<evidence type="ECO:0000256" key="3">
    <source>
        <dbReference type="ARBA" id="ARBA00022723"/>
    </source>
</evidence>
<keyword evidence="5" id="KW-0378">Hydrolase</keyword>
<dbReference type="GO" id="GO:0006772">
    <property type="term" value="P:thiamine metabolic process"/>
    <property type="evidence" value="ECO:0007669"/>
    <property type="project" value="TreeGrafter"/>
</dbReference>
<dbReference type="NCBIfam" id="TIGR00258">
    <property type="entry name" value="inosine/xanthosine triphosphatase"/>
    <property type="match status" value="1"/>
</dbReference>
<evidence type="ECO:0000256" key="10">
    <source>
        <dbReference type="ARBA" id="ARBA00048174"/>
    </source>
</evidence>
<dbReference type="Pfam" id="PF01931">
    <property type="entry name" value="NTPase_I-T"/>
    <property type="match status" value="1"/>
</dbReference>
<keyword evidence="14" id="KW-1185">Reference proteome</keyword>
<dbReference type="OrthoDB" id="300709at2759"/>
<evidence type="ECO:0000256" key="4">
    <source>
        <dbReference type="ARBA" id="ARBA00022741"/>
    </source>
</evidence>
<keyword evidence="6" id="KW-0460">Magnesium</keyword>
<dbReference type="InterPro" id="IPR026533">
    <property type="entry name" value="NTPase/PRRC1"/>
</dbReference>
<keyword evidence="8" id="KW-0464">Manganese</keyword>
<evidence type="ECO:0000256" key="9">
    <source>
        <dbReference type="ARBA" id="ARBA00038901"/>
    </source>
</evidence>
<dbReference type="InterPro" id="IPR002786">
    <property type="entry name" value="Non_canon_purine_NTPase"/>
</dbReference>
<dbReference type="GO" id="GO:0009117">
    <property type="term" value="P:nucleotide metabolic process"/>
    <property type="evidence" value="ECO:0007669"/>
    <property type="project" value="UniProtKB-KW"/>
</dbReference>
<organism evidence="13 14">
    <name type="scientific">Basidiobolus meristosporus CBS 931.73</name>
    <dbReference type="NCBI Taxonomy" id="1314790"/>
    <lineage>
        <taxon>Eukaryota</taxon>
        <taxon>Fungi</taxon>
        <taxon>Fungi incertae sedis</taxon>
        <taxon>Zoopagomycota</taxon>
        <taxon>Entomophthoromycotina</taxon>
        <taxon>Basidiobolomycetes</taxon>
        <taxon>Basidiobolales</taxon>
        <taxon>Basidiobolaceae</taxon>
        <taxon>Basidiobolus</taxon>
    </lineage>
</organism>
<evidence type="ECO:0000256" key="7">
    <source>
        <dbReference type="ARBA" id="ARBA00023080"/>
    </source>
</evidence>
<sequence length="186" mass="19944">MSPPVSEELHVAVGSKNPTKVNAAKRVLQHYFPDKNIHVHMLSVPSGVADQPMSDEETILGAKNRAKAAMEMSEADCTYAIGIEGGVCEMGGDYFQTGWAAVVDKKGDIGVGSGGRFQISNKIIAQLKSGREMGPVMDELSGIDDVRSTLGVIGIYTKGALDRSDSNTEALYLAFAKFVSDPVYWD</sequence>
<keyword evidence="4" id="KW-0547">Nucleotide-binding</keyword>
<dbReference type="GO" id="GO:0103023">
    <property type="term" value="F:ITPase activity"/>
    <property type="evidence" value="ECO:0007669"/>
    <property type="project" value="UniProtKB-EC"/>
</dbReference>
<dbReference type="AlphaFoldDB" id="A0A1Y1XB61"/>
<dbReference type="InterPro" id="IPR029001">
    <property type="entry name" value="ITPase-like_fam"/>
</dbReference>
<dbReference type="SUPFAM" id="SSF52972">
    <property type="entry name" value="ITPase-like"/>
    <property type="match status" value="1"/>
</dbReference>
<comment type="cofactor">
    <cofactor evidence="1">
        <name>Mn(2+)</name>
        <dbReference type="ChEBI" id="CHEBI:29035"/>
    </cofactor>
</comment>
<evidence type="ECO:0000259" key="12">
    <source>
        <dbReference type="Pfam" id="PF01931"/>
    </source>
</evidence>
<dbReference type="PANTHER" id="PTHR34699:SF2">
    <property type="entry name" value="NON-CANONICAL PURINE NTP PHOSPHATASE_PRRC1 DOMAIN-CONTAINING PROTEIN"/>
    <property type="match status" value="1"/>
</dbReference>
<protein>
    <recommendedName>
        <fullName evidence="9">inosine/xanthosine triphosphatase</fullName>
        <ecNumber evidence="9">3.6.1.73</ecNumber>
    </recommendedName>
</protein>
<keyword evidence="7" id="KW-0546">Nucleotide metabolism</keyword>
<feature type="domain" description="Non-canonical purine NTP phosphatase/PRRC1" evidence="12">
    <location>
        <begin position="14"/>
        <end position="178"/>
    </location>
</feature>
<reference evidence="13 14" key="1">
    <citation type="submission" date="2016-07" db="EMBL/GenBank/DDBJ databases">
        <title>Pervasive Adenine N6-methylation of Active Genes in Fungi.</title>
        <authorList>
            <consortium name="DOE Joint Genome Institute"/>
            <person name="Mondo S.J."/>
            <person name="Dannebaum R.O."/>
            <person name="Kuo R.C."/>
            <person name="Labutti K."/>
            <person name="Haridas S."/>
            <person name="Kuo A."/>
            <person name="Salamov A."/>
            <person name="Ahrendt S.R."/>
            <person name="Lipzen A."/>
            <person name="Sullivan W."/>
            <person name="Andreopoulos W.B."/>
            <person name="Clum A."/>
            <person name="Lindquist E."/>
            <person name="Daum C."/>
            <person name="Ramamoorthy G.K."/>
            <person name="Gryganskyi A."/>
            <person name="Culley D."/>
            <person name="Magnuson J.K."/>
            <person name="James T.Y."/>
            <person name="O'Malley M.A."/>
            <person name="Stajich J.E."/>
            <person name="Spatafora J.W."/>
            <person name="Visel A."/>
            <person name="Grigoriev I.V."/>
        </authorList>
    </citation>
    <scope>NUCLEOTIDE SEQUENCE [LARGE SCALE GENOMIC DNA]</scope>
    <source>
        <strain evidence="13 14">CBS 931.73</strain>
    </source>
</reference>
<dbReference type="GO" id="GO:0000166">
    <property type="term" value="F:nucleotide binding"/>
    <property type="evidence" value="ECO:0007669"/>
    <property type="project" value="UniProtKB-KW"/>
</dbReference>
<name>A0A1Y1XB61_9FUNG</name>